<dbReference type="Pfam" id="PF01235">
    <property type="entry name" value="Na_Ala_symp"/>
    <property type="match status" value="1"/>
</dbReference>
<dbReference type="InterPro" id="IPR001463">
    <property type="entry name" value="Na/Ala_symport"/>
</dbReference>
<evidence type="ECO:0000256" key="4">
    <source>
        <dbReference type="ARBA" id="ARBA00022692"/>
    </source>
</evidence>
<dbReference type="PROSITE" id="PS00873">
    <property type="entry name" value="NA_ALANINE_SYMP"/>
    <property type="match status" value="1"/>
</dbReference>
<evidence type="ECO:0000256" key="3">
    <source>
        <dbReference type="ARBA" id="ARBA00022475"/>
    </source>
</evidence>
<evidence type="ECO:0000256" key="7">
    <source>
        <dbReference type="SAM" id="Phobius"/>
    </source>
</evidence>
<feature type="transmembrane region" description="Helical" evidence="7">
    <location>
        <begin position="443"/>
        <end position="464"/>
    </location>
</feature>
<evidence type="ECO:0000256" key="1">
    <source>
        <dbReference type="ARBA" id="ARBA00004651"/>
    </source>
</evidence>
<dbReference type="EMBL" id="UOEE01000294">
    <property type="protein sequence ID" value="VAW00383.1"/>
    <property type="molecule type" value="Genomic_DNA"/>
</dbReference>
<sequence length="545" mass="57486">METIQDLLGTIDGMIWGPPLVLLLFGTGLYLTVGMRFLSIRRLPVAIKLIFSRNSARGEGEISPVAALFTALSATVGTGNIAGVATAIVLGGPGAVFWMWMTAVVGMATKYAEALLAVRFREVDDKGQHVGGPMYYIKNGMGKNWIWLAWAFAILTAIAAPGTGNLIQANEVAGQFQESFGIARPVTGAIMAVMVFAVIIGGVKSIARVATILVPFMAIAYVLAASAVLMMNFAEIPAALGEIFARAFTPTAAGGGFLGGWLMIAMREGANRGSFSNEAGLGSAAIAHASAQTDDPVRQGTIAMLGTFIDTILVCTMTALVILTATGDFKYSPAINALGTCDRADALPAFVSPDGSSASNWLAWAPPADQLDRKDVIREHGQAVAGALQACRDAGVNVEQAAFDAATDPDALLKTDVIWRGHYSSNSVYTSRSFGASLPGGEWIVTIGLAVFAFTTMLGWALYGERSITFMFGTRVIVPYRIFWCVVVYLGATWTNNTAWTLASIGNGLMAGPNLIALLGLSGVVFAMTREDEAKRKALKLGKPE</sequence>
<comment type="subcellular location">
    <subcellularLocation>
        <location evidence="1">Cell membrane</location>
        <topology evidence="1">Multi-pass membrane protein</topology>
    </subcellularLocation>
</comment>
<name>A0A3B0S8V6_9ZZZZ</name>
<feature type="transmembrane region" description="Helical" evidence="7">
    <location>
        <begin position="302"/>
        <end position="323"/>
    </location>
</feature>
<dbReference type="NCBIfam" id="TIGR00835">
    <property type="entry name" value="agcS"/>
    <property type="match status" value="1"/>
</dbReference>
<feature type="transmembrane region" description="Helical" evidence="7">
    <location>
        <begin position="182"/>
        <end position="203"/>
    </location>
</feature>
<dbReference type="Gene3D" id="1.20.1740.10">
    <property type="entry name" value="Amino acid/polyamine transporter I"/>
    <property type="match status" value="1"/>
</dbReference>
<feature type="transmembrane region" description="Helical" evidence="7">
    <location>
        <begin position="243"/>
        <end position="264"/>
    </location>
</feature>
<organism evidence="8">
    <name type="scientific">hydrothermal vent metagenome</name>
    <dbReference type="NCBI Taxonomy" id="652676"/>
    <lineage>
        <taxon>unclassified sequences</taxon>
        <taxon>metagenomes</taxon>
        <taxon>ecological metagenomes</taxon>
    </lineage>
</organism>
<feature type="transmembrane region" description="Helical" evidence="7">
    <location>
        <begin position="210"/>
        <end position="231"/>
    </location>
</feature>
<keyword evidence="4 7" id="KW-0812">Transmembrane</keyword>
<keyword evidence="3" id="KW-1003">Cell membrane</keyword>
<proteinExistence type="predicted"/>
<evidence type="ECO:0000256" key="6">
    <source>
        <dbReference type="ARBA" id="ARBA00023136"/>
    </source>
</evidence>
<evidence type="ECO:0000313" key="8">
    <source>
        <dbReference type="EMBL" id="VAW00383.1"/>
    </source>
</evidence>
<dbReference type="PANTHER" id="PTHR30330">
    <property type="entry name" value="AGSS FAMILY TRANSPORTER, SODIUM-ALANINE"/>
    <property type="match status" value="1"/>
</dbReference>
<accession>A0A3B0S8V6</accession>
<keyword evidence="2" id="KW-0813">Transport</keyword>
<evidence type="ECO:0000256" key="5">
    <source>
        <dbReference type="ARBA" id="ARBA00022989"/>
    </source>
</evidence>
<gene>
    <name evidence="8" type="ORF">MNBD_ALPHA06-1730</name>
</gene>
<protein>
    <submittedName>
        <fullName evidence="8">Sodium:alanine symporter family protein</fullName>
    </submittedName>
</protein>
<dbReference type="PANTHER" id="PTHR30330:SF3">
    <property type="entry name" value="TRANSCRIPTIONAL REGULATOR, LRP FAMILY"/>
    <property type="match status" value="1"/>
</dbReference>
<dbReference type="GO" id="GO:0005886">
    <property type="term" value="C:plasma membrane"/>
    <property type="evidence" value="ECO:0007669"/>
    <property type="project" value="UniProtKB-SubCell"/>
</dbReference>
<feature type="transmembrane region" description="Helical" evidence="7">
    <location>
        <begin position="65"/>
        <end position="91"/>
    </location>
</feature>
<dbReference type="GO" id="GO:0005283">
    <property type="term" value="F:amino acid:sodium symporter activity"/>
    <property type="evidence" value="ECO:0007669"/>
    <property type="project" value="InterPro"/>
</dbReference>
<keyword evidence="5 7" id="KW-1133">Transmembrane helix</keyword>
<dbReference type="PRINTS" id="PR00175">
    <property type="entry name" value="NAALASMPORT"/>
</dbReference>
<feature type="transmembrane region" description="Helical" evidence="7">
    <location>
        <begin position="20"/>
        <end position="38"/>
    </location>
</feature>
<feature type="transmembrane region" description="Helical" evidence="7">
    <location>
        <begin position="500"/>
        <end position="527"/>
    </location>
</feature>
<keyword evidence="6 7" id="KW-0472">Membrane</keyword>
<evidence type="ECO:0000256" key="2">
    <source>
        <dbReference type="ARBA" id="ARBA00022448"/>
    </source>
</evidence>
<dbReference type="AlphaFoldDB" id="A0A3B0S8V6"/>
<feature type="transmembrane region" description="Helical" evidence="7">
    <location>
        <begin position="476"/>
        <end position="494"/>
    </location>
</feature>
<reference evidence="8" key="1">
    <citation type="submission" date="2018-06" db="EMBL/GenBank/DDBJ databases">
        <authorList>
            <person name="Zhirakovskaya E."/>
        </authorList>
    </citation>
    <scope>NUCLEOTIDE SEQUENCE</scope>
</reference>
<feature type="transmembrane region" description="Helical" evidence="7">
    <location>
        <begin position="144"/>
        <end position="162"/>
    </location>
</feature>